<dbReference type="EMBL" id="MLJW01000069">
    <property type="protein sequence ID" value="OIR03128.1"/>
    <property type="molecule type" value="Genomic_DNA"/>
</dbReference>
<evidence type="ECO:0000259" key="1">
    <source>
        <dbReference type="Pfam" id="PF10006"/>
    </source>
</evidence>
<comment type="caution">
    <text evidence="2">The sequence shown here is derived from an EMBL/GenBank/DDBJ whole genome shotgun (WGS) entry which is preliminary data.</text>
</comment>
<proteinExistence type="predicted"/>
<name>A0A1J5SGF8_9ZZZZ</name>
<organism evidence="2">
    <name type="scientific">mine drainage metagenome</name>
    <dbReference type="NCBI Taxonomy" id="410659"/>
    <lineage>
        <taxon>unclassified sequences</taxon>
        <taxon>metagenomes</taxon>
        <taxon>ecological metagenomes</taxon>
    </lineage>
</organism>
<accession>A0A1J5SGF8</accession>
<evidence type="ECO:0000313" key="2">
    <source>
        <dbReference type="EMBL" id="OIR03128.1"/>
    </source>
</evidence>
<dbReference type="AlphaFoldDB" id="A0A1J5SGF8"/>
<feature type="domain" description="DUF2249" evidence="1">
    <location>
        <begin position="2"/>
        <end position="41"/>
    </location>
</feature>
<protein>
    <recommendedName>
        <fullName evidence="1">DUF2249 domain-containing protein</fullName>
    </recommendedName>
</protein>
<gene>
    <name evidence="2" type="ORF">GALL_149060</name>
</gene>
<dbReference type="InterPro" id="IPR018720">
    <property type="entry name" value="DUF2249"/>
</dbReference>
<dbReference type="Pfam" id="PF10006">
    <property type="entry name" value="DUF2249"/>
    <property type="match status" value="1"/>
</dbReference>
<sequence>MLINDHDPKPLYYQFQAESNGKFTWDYLENGPDVWRVRIGRS</sequence>
<reference evidence="2" key="1">
    <citation type="submission" date="2016-10" db="EMBL/GenBank/DDBJ databases">
        <title>Sequence of Gallionella enrichment culture.</title>
        <authorList>
            <person name="Poehlein A."/>
            <person name="Muehling M."/>
            <person name="Daniel R."/>
        </authorList>
    </citation>
    <scope>NUCLEOTIDE SEQUENCE</scope>
</reference>